<keyword evidence="14" id="KW-1185">Reference proteome</keyword>
<dbReference type="PROSITE" id="PS00107">
    <property type="entry name" value="PROTEIN_KINASE_ATP"/>
    <property type="match status" value="1"/>
</dbReference>
<dbReference type="PANTHER" id="PTHR48012:SF10">
    <property type="entry name" value="FI20177P1"/>
    <property type="match status" value="1"/>
</dbReference>
<feature type="domain" description="Protein kinase" evidence="12">
    <location>
        <begin position="387"/>
        <end position="633"/>
    </location>
</feature>
<dbReference type="InterPro" id="IPR011009">
    <property type="entry name" value="Kinase-like_dom_sf"/>
</dbReference>
<keyword evidence="7 10" id="KW-0067">ATP-binding</keyword>
<feature type="region of interest" description="Disordered" evidence="11">
    <location>
        <begin position="239"/>
        <end position="260"/>
    </location>
</feature>
<dbReference type="PROSITE" id="PS50011">
    <property type="entry name" value="PROTEIN_KINASE_DOM"/>
    <property type="match status" value="1"/>
</dbReference>
<dbReference type="InterPro" id="IPR017441">
    <property type="entry name" value="Protein_kinase_ATP_BS"/>
</dbReference>
<reference evidence="13 14" key="1">
    <citation type="journal article" date="2016" name="Proc. Natl. Acad. Sci. U.S.A.">
        <title>Lipid metabolic changes in an early divergent fungus govern the establishment of a mutualistic symbiosis with endobacteria.</title>
        <authorList>
            <person name="Lastovetsky O.A."/>
            <person name="Gaspar M.L."/>
            <person name="Mondo S.J."/>
            <person name="LaButti K.M."/>
            <person name="Sandor L."/>
            <person name="Grigoriev I.V."/>
            <person name="Henry S.A."/>
            <person name="Pawlowska T.E."/>
        </authorList>
    </citation>
    <scope>NUCLEOTIDE SEQUENCE [LARGE SCALE GENOMIC DNA]</scope>
    <source>
        <strain evidence="13 14">ATCC 52813</strain>
    </source>
</reference>
<evidence type="ECO:0000256" key="11">
    <source>
        <dbReference type="SAM" id="MobiDB-lite"/>
    </source>
</evidence>
<evidence type="ECO:0000313" key="13">
    <source>
        <dbReference type="EMBL" id="PHZ14217.1"/>
    </source>
</evidence>
<dbReference type="GO" id="GO:0004674">
    <property type="term" value="F:protein serine/threonine kinase activity"/>
    <property type="evidence" value="ECO:0007669"/>
    <property type="project" value="UniProtKB-KW"/>
</dbReference>
<dbReference type="InterPro" id="IPR050629">
    <property type="entry name" value="STE20/SPS1-PAK"/>
</dbReference>
<evidence type="ECO:0000256" key="1">
    <source>
        <dbReference type="ARBA" id="ARBA00008874"/>
    </source>
</evidence>
<evidence type="ECO:0000256" key="9">
    <source>
        <dbReference type="ARBA" id="ARBA00048679"/>
    </source>
</evidence>
<dbReference type="Proteomes" id="UP000242254">
    <property type="component" value="Unassembled WGS sequence"/>
</dbReference>
<sequence>MNYSASIKTVSQKPNVKYEASDDALAQLLSKLNKGTETIMNLRALITTKSAELNQLIQQLRLIDQVLTHVEHETEQIEQVLRDLTSRDELVYTEATLDSALQSACRLSSSITTCTKKPNSIHRNNEWILMNKVNTKLKQLDIDPTHYFNTLDDTQVLQKALIDLEIAKTISTCIKNDYKRRSALMKNKHAEENITQLGDKIREEVKIWKQYSQNAPLMIQDKDILVLLHIQDQQVTKNKRKSNQALYSKHTSSSMAKLHTTRPSSVLKLRKLLGKRSSQWLTMTKVVRTSNIWRSPGQCCEIPNILGNTYLAPFTVQTDKPKKPKEGPKRVRELAQEELKPPWIPAGYNWTPSPLPPIIRSDETLFEKRLRKALPKLSIAVSPKSRYIGSKEIGTGVNGAVIQVHVKNNAAQKLALKKCKLSHDKEYRTAIIRELRIMSTGHSHIIKVREVSLYQSDIWIAMDLMRCSVFAVLCVRALPEEYAILVAKETLKALEFLHCKGFIHRDIKCENLLISQNGEIKLADFGLATTKKHLNRERLGTAKWMSPEVIREEFYDEKVDLWSLGITIIEMMDRVPPHYNIKSDEKVFQKILKEPSPTFSFSYPTIYCTGLVAWLLEEDPINRPSATEVIRVF</sequence>
<keyword evidence="6 13" id="KW-0418">Kinase</keyword>
<proteinExistence type="inferred from homology"/>
<evidence type="ECO:0000256" key="8">
    <source>
        <dbReference type="ARBA" id="ARBA00047899"/>
    </source>
</evidence>
<evidence type="ECO:0000256" key="10">
    <source>
        <dbReference type="PROSITE-ProRule" id="PRU10141"/>
    </source>
</evidence>
<dbReference type="PROSITE" id="PS00108">
    <property type="entry name" value="PROTEIN_KINASE_ST"/>
    <property type="match status" value="1"/>
</dbReference>
<name>A0A2G4SZP4_RHIZD</name>
<organism evidence="13 14">
    <name type="scientific">Rhizopus microsporus ATCC 52813</name>
    <dbReference type="NCBI Taxonomy" id="1340429"/>
    <lineage>
        <taxon>Eukaryota</taxon>
        <taxon>Fungi</taxon>
        <taxon>Fungi incertae sedis</taxon>
        <taxon>Mucoromycota</taxon>
        <taxon>Mucoromycotina</taxon>
        <taxon>Mucoromycetes</taxon>
        <taxon>Mucorales</taxon>
        <taxon>Mucorineae</taxon>
        <taxon>Rhizopodaceae</taxon>
        <taxon>Rhizopus</taxon>
    </lineage>
</organism>
<evidence type="ECO:0000256" key="3">
    <source>
        <dbReference type="ARBA" id="ARBA00022527"/>
    </source>
</evidence>
<evidence type="ECO:0000256" key="4">
    <source>
        <dbReference type="ARBA" id="ARBA00022679"/>
    </source>
</evidence>
<gene>
    <name evidence="13" type="ORF">RHIMIDRAFT_236202</name>
</gene>
<dbReference type="EC" id="2.7.11.1" evidence="2"/>
<dbReference type="GeneID" id="35439491"/>
<dbReference type="STRING" id="1340429.A0A2G4SZP4"/>
<feature type="binding site" evidence="10">
    <location>
        <position position="417"/>
    </location>
    <ligand>
        <name>ATP</name>
        <dbReference type="ChEBI" id="CHEBI:30616"/>
    </ligand>
</feature>
<dbReference type="GO" id="GO:0005737">
    <property type="term" value="C:cytoplasm"/>
    <property type="evidence" value="ECO:0007669"/>
    <property type="project" value="TreeGrafter"/>
</dbReference>
<feature type="compositionally biased region" description="Polar residues" evidence="11">
    <location>
        <begin position="243"/>
        <end position="255"/>
    </location>
</feature>
<dbReference type="PANTHER" id="PTHR48012">
    <property type="entry name" value="STERILE20-LIKE KINASE, ISOFORM B-RELATED"/>
    <property type="match status" value="1"/>
</dbReference>
<comment type="catalytic activity">
    <reaction evidence="9">
        <text>L-seryl-[protein] + ATP = O-phospho-L-seryl-[protein] + ADP + H(+)</text>
        <dbReference type="Rhea" id="RHEA:17989"/>
        <dbReference type="Rhea" id="RHEA-COMP:9863"/>
        <dbReference type="Rhea" id="RHEA-COMP:11604"/>
        <dbReference type="ChEBI" id="CHEBI:15378"/>
        <dbReference type="ChEBI" id="CHEBI:29999"/>
        <dbReference type="ChEBI" id="CHEBI:30616"/>
        <dbReference type="ChEBI" id="CHEBI:83421"/>
        <dbReference type="ChEBI" id="CHEBI:456216"/>
        <dbReference type="EC" id="2.7.11.1"/>
    </reaction>
</comment>
<dbReference type="Pfam" id="PF00069">
    <property type="entry name" value="Pkinase"/>
    <property type="match status" value="1"/>
</dbReference>
<comment type="similarity">
    <text evidence="1">Belongs to the protein kinase superfamily. STE Ser/Thr protein kinase family. STE20 subfamily.</text>
</comment>
<protein>
    <recommendedName>
        <fullName evidence="2">non-specific serine/threonine protein kinase</fullName>
        <ecNumber evidence="2">2.7.11.1</ecNumber>
    </recommendedName>
</protein>
<accession>A0A2G4SZP4</accession>
<evidence type="ECO:0000256" key="2">
    <source>
        <dbReference type="ARBA" id="ARBA00012513"/>
    </source>
</evidence>
<evidence type="ECO:0000313" key="14">
    <source>
        <dbReference type="Proteomes" id="UP000242254"/>
    </source>
</evidence>
<evidence type="ECO:0000256" key="7">
    <source>
        <dbReference type="ARBA" id="ARBA00022840"/>
    </source>
</evidence>
<evidence type="ECO:0000256" key="5">
    <source>
        <dbReference type="ARBA" id="ARBA00022741"/>
    </source>
</evidence>
<comment type="catalytic activity">
    <reaction evidence="8">
        <text>L-threonyl-[protein] + ATP = O-phospho-L-threonyl-[protein] + ADP + H(+)</text>
        <dbReference type="Rhea" id="RHEA:46608"/>
        <dbReference type="Rhea" id="RHEA-COMP:11060"/>
        <dbReference type="Rhea" id="RHEA-COMP:11605"/>
        <dbReference type="ChEBI" id="CHEBI:15378"/>
        <dbReference type="ChEBI" id="CHEBI:30013"/>
        <dbReference type="ChEBI" id="CHEBI:30616"/>
        <dbReference type="ChEBI" id="CHEBI:61977"/>
        <dbReference type="ChEBI" id="CHEBI:456216"/>
        <dbReference type="EC" id="2.7.11.1"/>
    </reaction>
</comment>
<dbReference type="GO" id="GO:0005524">
    <property type="term" value="F:ATP binding"/>
    <property type="evidence" value="ECO:0007669"/>
    <property type="project" value="UniProtKB-UniRule"/>
</dbReference>
<dbReference type="InterPro" id="IPR000719">
    <property type="entry name" value="Prot_kinase_dom"/>
</dbReference>
<dbReference type="RefSeq" id="XP_023467925.1">
    <property type="nucleotide sequence ID" value="XM_023608501.1"/>
</dbReference>
<dbReference type="InterPro" id="IPR008271">
    <property type="entry name" value="Ser/Thr_kinase_AS"/>
</dbReference>
<dbReference type="EMBL" id="KZ303846">
    <property type="protein sequence ID" value="PHZ14217.1"/>
    <property type="molecule type" value="Genomic_DNA"/>
</dbReference>
<dbReference type="AlphaFoldDB" id="A0A2G4SZP4"/>
<keyword evidence="5 10" id="KW-0547">Nucleotide-binding</keyword>
<dbReference type="Gene3D" id="1.10.510.10">
    <property type="entry name" value="Transferase(Phosphotransferase) domain 1"/>
    <property type="match status" value="1"/>
</dbReference>
<evidence type="ECO:0000256" key="6">
    <source>
        <dbReference type="ARBA" id="ARBA00022777"/>
    </source>
</evidence>
<dbReference type="SMART" id="SM00220">
    <property type="entry name" value="S_TKc"/>
    <property type="match status" value="1"/>
</dbReference>
<keyword evidence="4" id="KW-0808">Transferase</keyword>
<keyword evidence="3" id="KW-0723">Serine/threonine-protein kinase</keyword>
<dbReference type="SUPFAM" id="SSF56112">
    <property type="entry name" value="Protein kinase-like (PK-like)"/>
    <property type="match status" value="1"/>
</dbReference>
<evidence type="ECO:0000259" key="12">
    <source>
        <dbReference type="PROSITE" id="PS50011"/>
    </source>
</evidence>